<dbReference type="EMBL" id="FMJC01000002">
    <property type="protein sequence ID" value="SCM74117.1"/>
    <property type="molecule type" value="Genomic_DNA"/>
</dbReference>
<name>A0A212L9G1_9BACT</name>
<evidence type="ECO:0000313" key="1">
    <source>
        <dbReference type="EMBL" id="SCM74117.1"/>
    </source>
</evidence>
<organism evidence="1">
    <name type="scientific">uncultured Desulfovibrio sp</name>
    <dbReference type="NCBI Taxonomy" id="167968"/>
    <lineage>
        <taxon>Bacteria</taxon>
        <taxon>Pseudomonadati</taxon>
        <taxon>Thermodesulfobacteriota</taxon>
        <taxon>Desulfovibrionia</taxon>
        <taxon>Desulfovibrionales</taxon>
        <taxon>Desulfovibrionaceae</taxon>
        <taxon>Desulfovibrio</taxon>
        <taxon>environmental samples</taxon>
    </lineage>
</organism>
<reference evidence="1" key="1">
    <citation type="submission" date="2016-08" db="EMBL/GenBank/DDBJ databases">
        <authorList>
            <person name="Seilhamer J.J."/>
        </authorList>
    </citation>
    <scope>NUCLEOTIDE SEQUENCE</scope>
    <source>
        <strain evidence="1">86-1</strain>
    </source>
</reference>
<dbReference type="AlphaFoldDB" id="A0A212L9G1"/>
<proteinExistence type="predicted"/>
<gene>
    <name evidence="1" type="ORF">KL86DES1_21742</name>
</gene>
<protein>
    <submittedName>
        <fullName evidence="1">Uncharacterized protein</fullName>
    </submittedName>
</protein>
<sequence>MHYAGCGIFRHQPLSGADRVTPEFASVFSRACGLLRQSRKIATANRQLCNGLFIGANR</sequence>
<accession>A0A212L9G1</accession>